<keyword evidence="2" id="KW-1185">Reference proteome</keyword>
<reference evidence="1" key="1">
    <citation type="submission" date="2022-04" db="EMBL/GenBank/DDBJ databases">
        <title>Hymenobacter sp. isolated from the air.</title>
        <authorList>
            <person name="Won M."/>
            <person name="Lee C.-M."/>
            <person name="Woen H.-Y."/>
            <person name="Kwon S.-W."/>
        </authorList>
    </citation>
    <scope>NUCLEOTIDE SEQUENCE</scope>
    <source>
        <strain evidence="1">5420S-77</strain>
    </source>
</reference>
<evidence type="ECO:0000313" key="1">
    <source>
        <dbReference type="EMBL" id="UOQ66626.1"/>
    </source>
</evidence>
<protein>
    <submittedName>
        <fullName evidence="1">Uncharacterized protein</fullName>
    </submittedName>
</protein>
<accession>A0ABY4G765</accession>
<dbReference type="RefSeq" id="WP_245120909.1">
    <property type="nucleotide sequence ID" value="NZ_CP095061.1"/>
</dbReference>
<proteinExistence type="predicted"/>
<evidence type="ECO:0000313" key="2">
    <source>
        <dbReference type="Proteomes" id="UP000830401"/>
    </source>
</evidence>
<name>A0ABY4G765_9BACT</name>
<sequence>MKKEPQYTVCCQLTIAEVELGRIIETRQVNHHLSTETTELNELFADLYEQFRSPYLLGLQITAIHGHEPCPATTDVIQ</sequence>
<dbReference type="EMBL" id="CP095061">
    <property type="protein sequence ID" value="UOQ66626.1"/>
    <property type="molecule type" value="Genomic_DNA"/>
</dbReference>
<gene>
    <name evidence="1" type="ORF">MUN86_01455</name>
</gene>
<dbReference type="Proteomes" id="UP000830401">
    <property type="component" value="Chromosome"/>
</dbReference>
<organism evidence="1 2">
    <name type="scientific">Hymenobacter volaticus</name>
    <dbReference type="NCBI Taxonomy" id="2932254"/>
    <lineage>
        <taxon>Bacteria</taxon>
        <taxon>Pseudomonadati</taxon>
        <taxon>Bacteroidota</taxon>
        <taxon>Cytophagia</taxon>
        <taxon>Cytophagales</taxon>
        <taxon>Hymenobacteraceae</taxon>
        <taxon>Hymenobacter</taxon>
    </lineage>
</organism>